<dbReference type="KEGG" id="rtu:PR017_10595"/>
<gene>
    <name evidence="1" type="ORF">PR017_10595</name>
</gene>
<dbReference type="EMBL" id="CP117255">
    <property type="protein sequence ID" value="WFR94287.1"/>
    <property type="molecule type" value="Genomic_DNA"/>
</dbReference>
<dbReference type="RefSeq" id="WP_111222604.1">
    <property type="nucleotide sequence ID" value="NZ_CP117255.1"/>
</dbReference>
<name>A0AAF1KMD0_9HYPH</name>
<keyword evidence="2" id="KW-1185">Reference proteome</keyword>
<dbReference type="PIRSF" id="PIRSF033328">
    <property type="entry name" value="Phest_Mll4975"/>
    <property type="match status" value="1"/>
</dbReference>
<reference evidence="2" key="2">
    <citation type="journal article" date="2023" name="MicrobiologyOpen">
        <title>Genomics of the tumorigenes clade of the family Rhizobiaceae and description of Rhizobium rhododendri sp. nov.</title>
        <authorList>
            <person name="Kuzmanovic N."/>
            <person name="diCenzo G.C."/>
            <person name="Bunk B."/>
            <person name="Sproeer C."/>
            <person name="Fruehling A."/>
            <person name="Neumann-Schaal M."/>
            <person name="Overmann J."/>
            <person name="Smalla K."/>
        </authorList>
    </citation>
    <scope>NUCLEOTIDE SEQUENCE [LARGE SCALE GENOMIC DNA]</scope>
    <source>
        <strain evidence="2">1078</strain>
    </source>
</reference>
<sequence>MRYIIGFTPPPRDPLTMVAASWLGRNVYTGERVEEPEIGGLGLREVAFQTALPRRYGFHAALKAPFRLAEPTAEAALLRDLMRYSGTFEPFQIPRLEVARLGNAFGLVPSYPLSALNYLASALTQEFDHFRAPLTEAEIDRCDPDLLSATQFANLHRWGCADVMDEFRFRMALTGPVHSADMPRMERVLRDLFEPVLAEPILVSNIALMMEESNDGPFRVHSLHPMGKVSARKSA</sequence>
<dbReference type="Proteomes" id="UP000249499">
    <property type="component" value="Chromosome"/>
</dbReference>
<organism evidence="1 2">
    <name type="scientific">Rhizobium tumorigenes</name>
    <dbReference type="NCBI Taxonomy" id="2041385"/>
    <lineage>
        <taxon>Bacteria</taxon>
        <taxon>Pseudomonadati</taxon>
        <taxon>Pseudomonadota</taxon>
        <taxon>Alphaproteobacteria</taxon>
        <taxon>Hyphomicrobiales</taxon>
        <taxon>Rhizobiaceae</taxon>
        <taxon>Rhizobium/Agrobacterium group</taxon>
        <taxon>Rhizobium</taxon>
    </lineage>
</organism>
<dbReference type="Pfam" id="PF06299">
    <property type="entry name" value="DUF1045"/>
    <property type="match status" value="1"/>
</dbReference>
<protein>
    <submittedName>
        <fullName evidence="1">DUF1045 domain-containing protein</fullName>
    </submittedName>
</protein>
<evidence type="ECO:0000313" key="2">
    <source>
        <dbReference type="Proteomes" id="UP000249499"/>
    </source>
</evidence>
<evidence type="ECO:0000313" key="1">
    <source>
        <dbReference type="EMBL" id="WFR94287.1"/>
    </source>
</evidence>
<accession>A0AAF1KMD0</accession>
<reference evidence="1 2" key="1">
    <citation type="journal article" date="2018" name="Sci. Rep.">
        <title>Rhizobium tumorigenes sp. nov., a novel plant tumorigenic bacterium isolated from cane gall tumors on thornless blackberry.</title>
        <authorList>
            <person name="Kuzmanovi N."/>
            <person name="Smalla K."/>
            <person name="Gronow S."/>
            <person name="PuBawska J."/>
        </authorList>
    </citation>
    <scope>NUCLEOTIDE SEQUENCE [LARGE SCALE GENOMIC DNA]</scope>
    <source>
        <strain evidence="1 2">1078</strain>
    </source>
</reference>
<dbReference type="AlphaFoldDB" id="A0AAF1KMD0"/>
<dbReference type="InterPro" id="IPR009389">
    <property type="entry name" value="DUF1045"/>
</dbReference>
<proteinExistence type="predicted"/>